<dbReference type="SUPFAM" id="SSF51735">
    <property type="entry name" value="NAD(P)-binding Rossmann-fold domains"/>
    <property type="match status" value="1"/>
</dbReference>
<evidence type="ECO:0000313" key="2">
    <source>
        <dbReference type="Proteomes" id="UP001403385"/>
    </source>
</evidence>
<dbReference type="InterPro" id="IPR036291">
    <property type="entry name" value="NAD(P)-bd_dom_sf"/>
</dbReference>
<comment type="caution">
    <text evidence="1">The sequence shown here is derived from an EMBL/GenBank/DDBJ whole genome shotgun (WGS) entry which is preliminary data.</text>
</comment>
<dbReference type="Pfam" id="PF00106">
    <property type="entry name" value="adh_short"/>
    <property type="match status" value="1"/>
</dbReference>
<proteinExistence type="predicted"/>
<dbReference type="GO" id="GO:0016491">
    <property type="term" value="F:oxidoreductase activity"/>
    <property type="evidence" value="ECO:0007669"/>
    <property type="project" value="TreeGrafter"/>
</dbReference>
<reference evidence="1 2" key="1">
    <citation type="submission" date="2024-04" db="EMBL/GenBank/DDBJ databases">
        <title>Novel genus in family Flammeovirgaceae.</title>
        <authorList>
            <person name="Nguyen T.H."/>
            <person name="Vuong T.Q."/>
            <person name="Le H."/>
            <person name="Kim S.-G."/>
        </authorList>
    </citation>
    <scope>NUCLEOTIDE SEQUENCE [LARGE SCALE GENOMIC DNA]</scope>
    <source>
        <strain evidence="1 2">JCM 23209</strain>
    </source>
</reference>
<dbReference type="PANTHER" id="PTHR43544">
    <property type="entry name" value="SHORT-CHAIN DEHYDROGENASE/REDUCTASE"/>
    <property type="match status" value="1"/>
</dbReference>
<sequence length="444" mass="51136">MKPAITNEDWNTCLNVLRHCLQQPEEIPDEQVFKGLVTKLYKDARKRKRIAESHRQKAEDRKQQGNTILFQKNDDFSESLSIKSLPEISAGFKPLNKPKRCYICKEAYQHLHFFYHLLCPKCAALNFEKRNQRTNLNGQTALITGGRIKIGFELALKMLRDGARVIVTTRFPDDAYKRYSAQDDFREWAGRLHLYGLDLRNLSSLEQFISGLYRDFPSLEMIINNAAQTIKRPAAFYQHLLGGEQQTYLLEARQEPTNALSLSNPYFPIGKLDKDQQQIDLRPLNSWKTKLNEVSVMEMLEVQLVNTTAPFLLNSRLKGLLTQSKFTKKFIVNVSAMEGKFHRNFKSVFHPHTNMAKAALNMMTRTSAHDYVQEQIFMTSVDTGWVTDENPYPQKVYMREQGFVPPLDCVDGAARVYDPVVSGIEDTGTPSYGVFLKDYQPTDW</sequence>
<dbReference type="InterPro" id="IPR002347">
    <property type="entry name" value="SDR_fam"/>
</dbReference>
<dbReference type="Proteomes" id="UP001403385">
    <property type="component" value="Unassembled WGS sequence"/>
</dbReference>
<name>A0AAW9SK63_9BACT</name>
<organism evidence="1 2">
    <name type="scientific">Rapidithrix thailandica</name>
    <dbReference type="NCBI Taxonomy" id="413964"/>
    <lineage>
        <taxon>Bacteria</taxon>
        <taxon>Pseudomonadati</taxon>
        <taxon>Bacteroidota</taxon>
        <taxon>Cytophagia</taxon>
        <taxon>Cytophagales</taxon>
        <taxon>Flammeovirgaceae</taxon>
        <taxon>Rapidithrix</taxon>
    </lineage>
</organism>
<dbReference type="GO" id="GO:0005737">
    <property type="term" value="C:cytoplasm"/>
    <property type="evidence" value="ECO:0007669"/>
    <property type="project" value="TreeGrafter"/>
</dbReference>
<protein>
    <submittedName>
        <fullName evidence="1">SDR family NAD(P)-dependent oxidoreductase</fullName>
    </submittedName>
</protein>
<dbReference type="RefSeq" id="WP_346824319.1">
    <property type="nucleotide sequence ID" value="NZ_JBDKWZ010000023.1"/>
</dbReference>
<dbReference type="EMBL" id="JBDKWZ010000023">
    <property type="protein sequence ID" value="MEN7551538.1"/>
    <property type="molecule type" value="Genomic_DNA"/>
</dbReference>
<dbReference type="PANTHER" id="PTHR43544:SF2">
    <property type="entry name" value="OXIDOREDUCTASE"/>
    <property type="match status" value="1"/>
</dbReference>
<evidence type="ECO:0000313" key="1">
    <source>
        <dbReference type="EMBL" id="MEN7551538.1"/>
    </source>
</evidence>
<keyword evidence="2" id="KW-1185">Reference proteome</keyword>
<dbReference type="AlphaFoldDB" id="A0AAW9SK63"/>
<gene>
    <name evidence="1" type="ORF">AAG747_26710</name>
</gene>
<dbReference type="InterPro" id="IPR051468">
    <property type="entry name" value="Fungal_SecMetab_SDRs"/>
</dbReference>
<accession>A0AAW9SK63</accession>
<dbReference type="Gene3D" id="3.40.50.720">
    <property type="entry name" value="NAD(P)-binding Rossmann-like Domain"/>
    <property type="match status" value="1"/>
</dbReference>